<dbReference type="PIRSF" id="PIRSF000847">
    <property type="entry name" value="Phos_ph_gly_syn"/>
    <property type="match status" value="1"/>
</dbReference>
<evidence type="ECO:0000256" key="7">
    <source>
        <dbReference type="ARBA" id="ARBA00022516"/>
    </source>
</evidence>
<dbReference type="GO" id="GO:0036094">
    <property type="term" value="F:small molecule binding"/>
    <property type="evidence" value="ECO:0007669"/>
    <property type="project" value="UniProtKB-ARBA"/>
</dbReference>
<keyword evidence="13" id="KW-0594">Phospholipid biosynthesis</keyword>
<keyword evidence="9 18" id="KW-0812">Transmembrane</keyword>
<evidence type="ECO:0000256" key="1">
    <source>
        <dbReference type="ARBA" id="ARBA00001936"/>
    </source>
</evidence>
<feature type="transmembrane region" description="Helical" evidence="18">
    <location>
        <begin position="129"/>
        <end position="148"/>
    </location>
</feature>
<organism evidence="19 20">
    <name type="scientific">Aquisalimonas asiatica</name>
    <dbReference type="NCBI Taxonomy" id="406100"/>
    <lineage>
        <taxon>Bacteria</taxon>
        <taxon>Pseudomonadati</taxon>
        <taxon>Pseudomonadota</taxon>
        <taxon>Gammaproteobacteria</taxon>
        <taxon>Chromatiales</taxon>
        <taxon>Ectothiorhodospiraceae</taxon>
        <taxon>Aquisalimonas</taxon>
    </lineage>
</organism>
<dbReference type="STRING" id="406100.SAMN04488052_101510"/>
<keyword evidence="12 18" id="KW-0472">Membrane</keyword>
<dbReference type="RefSeq" id="WP_091639650.1">
    <property type="nucleotide sequence ID" value="NZ_FOEG01000001.1"/>
</dbReference>
<keyword evidence="7" id="KW-0444">Lipid biosynthesis</keyword>
<evidence type="ECO:0000313" key="19">
    <source>
        <dbReference type="EMBL" id="SEO52215.1"/>
    </source>
</evidence>
<evidence type="ECO:0000313" key="20">
    <source>
        <dbReference type="Proteomes" id="UP000199657"/>
    </source>
</evidence>
<evidence type="ECO:0000256" key="15">
    <source>
        <dbReference type="ARBA" id="ARBA00048586"/>
    </source>
</evidence>
<comment type="catalytic activity">
    <reaction evidence="15">
        <text>a CDP-1,2-diacyl-sn-glycerol + sn-glycerol 3-phosphate = a 1,2-diacyl-sn-glycero-3-phospho-(1'-sn-glycero-3'-phosphate) + CMP + H(+)</text>
        <dbReference type="Rhea" id="RHEA:12593"/>
        <dbReference type="ChEBI" id="CHEBI:15378"/>
        <dbReference type="ChEBI" id="CHEBI:57597"/>
        <dbReference type="ChEBI" id="CHEBI:58332"/>
        <dbReference type="ChEBI" id="CHEBI:60110"/>
        <dbReference type="ChEBI" id="CHEBI:60377"/>
        <dbReference type="EC" id="2.7.8.5"/>
    </reaction>
</comment>
<dbReference type="InterPro" id="IPR048254">
    <property type="entry name" value="CDP_ALCOHOL_P_TRANSF_CS"/>
</dbReference>
<dbReference type="PANTHER" id="PTHR14269:SF62">
    <property type="entry name" value="CDP-DIACYLGLYCEROL--GLYCEROL-3-PHOSPHATE 3-PHOSPHATIDYLTRANSFERASE 1, CHLOROPLASTIC"/>
    <property type="match status" value="1"/>
</dbReference>
<dbReference type="PANTHER" id="PTHR14269">
    <property type="entry name" value="CDP-DIACYLGLYCEROL--GLYCEROL-3-PHOSPHATE 3-PHOSPHATIDYLTRANSFERASE-RELATED"/>
    <property type="match status" value="1"/>
</dbReference>
<proteinExistence type="inferred from homology"/>
<comment type="pathway">
    <text evidence="3">Phospholipid metabolism; phosphatidylglycerol biosynthesis; phosphatidylglycerol from CDP-diacylglycerol: step 1/2.</text>
</comment>
<keyword evidence="14" id="KW-1208">Phospholipid metabolism</keyword>
<keyword evidence="11" id="KW-0443">Lipid metabolism</keyword>
<dbReference type="OrthoDB" id="9796672at2"/>
<protein>
    <recommendedName>
        <fullName evidence="6 16">CDP-diacylglycerol--glycerol-3-phosphate 3-phosphatidyltransferase</fullName>
        <ecNumber evidence="5 16">2.7.8.5</ecNumber>
    </recommendedName>
</protein>
<evidence type="ECO:0000256" key="9">
    <source>
        <dbReference type="ARBA" id="ARBA00022692"/>
    </source>
</evidence>
<dbReference type="InterPro" id="IPR050324">
    <property type="entry name" value="CDP-alcohol_PTase-I"/>
</dbReference>
<comment type="cofactor">
    <cofactor evidence="1">
        <name>Mn(2+)</name>
        <dbReference type="ChEBI" id="CHEBI:29035"/>
    </cofactor>
</comment>
<evidence type="ECO:0000256" key="2">
    <source>
        <dbReference type="ARBA" id="ARBA00004141"/>
    </source>
</evidence>
<reference evidence="19 20" key="1">
    <citation type="submission" date="2016-10" db="EMBL/GenBank/DDBJ databases">
        <authorList>
            <person name="de Groot N.N."/>
        </authorList>
    </citation>
    <scope>NUCLEOTIDE SEQUENCE [LARGE SCALE GENOMIC DNA]</scope>
    <source>
        <strain evidence="19 20">CGMCC 1.6291</strain>
    </source>
</reference>
<dbReference type="PROSITE" id="PS00379">
    <property type="entry name" value="CDP_ALCOHOL_P_TRANSF"/>
    <property type="match status" value="1"/>
</dbReference>
<comment type="subcellular location">
    <subcellularLocation>
        <location evidence="2">Membrane</location>
        <topology evidence="2">Multi-pass membrane protein</topology>
    </subcellularLocation>
</comment>
<evidence type="ECO:0000256" key="13">
    <source>
        <dbReference type="ARBA" id="ARBA00023209"/>
    </source>
</evidence>
<dbReference type="Proteomes" id="UP000199657">
    <property type="component" value="Unassembled WGS sequence"/>
</dbReference>
<evidence type="ECO:0000256" key="18">
    <source>
        <dbReference type="SAM" id="Phobius"/>
    </source>
</evidence>
<dbReference type="GO" id="GO:0046474">
    <property type="term" value="P:glycerophospholipid biosynthetic process"/>
    <property type="evidence" value="ECO:0007669"/>
    <property type="project" value="TreeGrafter"/>
</dbReference>
<dbReference type="EMBL" id="FOEG01000001">
    <property type="protein sequence ID" value="SEO52215.1"/>
    <property type="molecule type" value="Genomic_DNA"/>
</dbReference>
<evidence type="ECO:0000256" key="16">
    <source>
        <dbReference type="NCBIfam" id="TIGR00560"/>
    </source>
</evidence>
<dbReference type="EC" id="2.7.8.5" evidence="5 16"/>
<dbReference type="InterPro" id="IPR043130">
    <property type="entry name" value="CDP-OH_PTrfase_TM_dom"/>
</dbReference>
<dbReference type="GO" id="GO:0008444">
    <property type="term" value="F:CDP-diacylglycerol-glycerol-3-phosphate 3-phosphatidyltransferase activity"/>
    <property type="evidence" value="ECO:0007669"/>
    <property type="project" value="UniProtKB-UniRule"/>
</dbReference>
<dbReference type="InterPro" id="IPR000462">
    <property type="entry name" value="CDP-OH_P_trans"/>
</dbReference>
<keyword evidence="8 17" id="KW-0808">Transferase</keyword>
<evidence type="ECO:0000256" key="17">
    <source>
        <dbReference type="RuleBase" id="RU003750"/>
    </source>
</evidence>
<dbReference type="GO" id="GO:0016020">
    <property type="term" value="C:membrane"/>
    <property type="evidence" value="ECO:0007669"/>
    <property type="project" value="UniProtKB-SubCell"/>
</dbReference>
<evidence type="ECO:0000256" key="3">
    <source>
        <dbReference type="ARBA" id="ARBA00005042"/>
    </source>
</evidence>
<dbReference type="GO" id="GO:0005737">
    <property type="term" value="C:cytoplasm"/>
    <property type="evidence" value="ECO:0007669"/>
    <property type="project" value="UniProtKB-ARBA"/>
</dbReference>
<sequence>MEMNLPNSLTLARIVMIPIFGIIFFLPVEWSNLVAAIIFALAAFTDWLDGWLARRLEQTSAFGAFLDPVADKLMVAVALVALTAENPSAFFALPAAVIIGREIAVSALREWMAELGKRANVAVNVIGKFKTAAQMIAILLLIYSAPVAGLPTTLIGLLLLYAAAALTLWSMIVYLRAAWLVLEGEPRETGDKA</sequence>
<dbReference type="Gene3D" id="1.20.120.1760">
    <property type="match status" value="1"/>
</dbReference>
<dbReference type="InterPro" id="IPR004570">
    <property type="entry name" value="Phosphatidylglycerol_P_synth"/>
</dbReference>
<accession>A0A1H8QD99</accession>
<keyword evidence="10 18" id="KW-1133">Transmembrane helix</keyword>
<comment type="similarity">
    <text evidence="4 17">Belongs to the CDP-alcohol phosphatidyltransferase class-I family.</text>
</comment>
<evidence type="ECO:0000256" key="6">
    <source>
        <dbReference type="ARBA" id="ARBA00014944"/>
    </source>
</evidence>
<evidence type="ECO:0000256" key="5">
    <source>
        <dbReference type="ARBA" id="ARBA00013170"/>
    </source>
</evidence>
<evidence type="ECO:0000256" key="4">
    <source>
        <dbReference type="ARBA" id="ARBA00010441"/>
    </source>
</evidence>
<dbReference type="AlphaFoldDB" id="A0A1H8QD99"/>
<gene>
    <name evidence="19" type="ORF">SAMN04488052_101510</name>
</gene>
<evidence type="ECO:0000256" key="10">
    <source>
        <dbReference type="ARBA" id="ARBA00022989"/>
    </source>
</evidence>
<keyword evidence="20" id="KW-1185">Reference proteome</keyword>
<dbReference type="FunFam" id="1.20.120.1760:FF:000008">
    <property type="entry name" value="CDP-diacylglycerol--glycerol-3-phosphate 3-phosphatidyltransferase 2"/>
    <property type="match status" value="1"/>
</dbReference>
<evidence type="ECO:0000256" key="8">
    <source>
        <dbReference type="ARBA" id="ARBA00022679"/>
    </source>
</evidence>
<evidence type="ECO:0000256" key="11">
    <source>
        <dbReference type="ARBA" id="ARBA00023098"/>
    </source>
</evidence>
<evidence type="ECO:0000256" key="14">
    <source>
        <dbReference type="ARBA" id="ARBA00023264"/>
    </source>
</evidence>
<dbReference type="GO" id="GO:0050793">
    <property type="term" value="P:regulation of developmental process"/>
    <property type="evidence" value="ECO:0007669"/>
    <property type="project" value="UniProtKB-ARBA"/>
</dbReference>
<evidence type="ECO:0000256" key="12">
    <source>
        <dbReference type="ARBA" id="ARBA00023136"/>
    </source>
</evidence>
<dbReference type="Pfam" id="PF01066">
    <property type="entry name" value="CDP-OH_P_transf"/>
    <property type="match status" value="1"/>
</dbReference>
<feature type="transmembrane region" description="Helical" evidence="18">
    <location>
        <begin position="154"/>
        <end position="175"/>
    </location>
</feature>
<name>A0A1H8QD99_9GAMM</name>
<dbReference type="NCBIfam" id="TIGR00560">
    <property type="entry name" value="pgsA"/>
    <property type="match status" value="1"/>
</dbReference>